<sequence>MSDVKALLEVMARLRDPETGCPWDREQTLASIVPHTLEEAYEVADAIARSDMGDLRDELGDLLFQVVFYARLAEERGDFAFADVVQAICDKLIRRHPHVFSGADITDAEAQTAAWEAHKARERRDRHGEGALAGVALALPALSRAAKLTKRAARVGFDWPDLPPVFDKMQEELDELHHEVAQGSIDMDRVEDEMGDVLFVASNLARKIGVDPEVALRRANAKFERRFAAMEALAAAEGVSLDTLNLDRWESLWVRVKQGETTDSD</sequence>
<dbReference type="GO" id="GO:0047693">
    <property type="term" value="F:ATP diphosphatase activity"/>
    <property type="evidence" value="ECO:0007669"/>
    <property type="project" value="UniProtKB-EC"/>
</dbReference>
<dbReference type="EMBL" id="UOFU01000298">
    <property type="protein sequence ID" value="VAX02860.1"/>
    <property type="molecule type" value="Genomic_DNA"/>
</dbReference>
<protein>
    <submittedName>
        <fullName evidence="2">Nucleoside triphosphate pyrophosphohydrolase MazG</fullName>
        <ecNumber evidence="2">3.6.1.8</ecNumber>
    </submittedName>
</protein>
<dbReference type="FunFam" id="1.10.287.1080:FF:000001">
    <property type="entry name" value="Nucleoside triphosphate pyrophosphohydrolase"/>
    <property type="match status" value="1"/>
</dbReference>
<dbReference type="InterPro" id="IPR004518">
    <property type="entry name" value="MazG-like_dom"/>
</dbReference>
<dbReference type="GO" id="GO:0046047">
    <property type="term" value="P:TTP catabolic process"/>
    <property type="evidence" value="ECO:0007669"/>
    <property type="project" value="TreeGrafter"/>
</dbReference>
<dbReference type="PANTHER" id="PTHR30522">
    <property type="entry name" value="NUCLEOSIDE TRIPHOSPHATE PYROPHOSPHOHYDROLASE"/>
    <property type="match status" value="1"/>
</dbReference>
<dbReference type="NCBIfam" id="NF007113">
    <property type="entry name" value="PRK09562.1"/>
    <property type="match status" value="1"/>
</dbReference>
<dbReference type="InterPro" id="IPR048015">
    <property type="entry name" value="NTP-PPase_MazG-like_N"/>
</dbReference>
<dbReference type="CDD" id="cd11528">
    <property type="entry name" value="NTP-PPase_MazG_Nterm"/>
    <property type="match status" value="1"/>
</dbReference>
<dbReference type="GO" id="GO:0046052">
    <property type="term" value="P:UTP catabolic process"/>
    <property type="evidence" value="ECO:0007669"/>
    <property type="project" value="TreeGrafter"/>
</dbReference>
<dbReference type="GO" id="GO:0046076">
    <property type="term" value="P:dTTP catabolic process"/>
    <property type="evidence" value="ECO:0007669"/>
    <property type="project" value="TreeGrafter"/>
</dbReference>
<evidence type="ECO:0000259" key="1">
    <source>
        <dbReference type="Pfam" id="PF03819"/>
    </source>
</evidence>
<dbReference type="Pfam" id="PF03819">
    <property type="entry name" value="MazG"/>
    <property type="match status" value="2"/>
</dbReference>
<dbReference type="GO" id="GO:0006950">
    <property type="term" value="P:response to stress"/>
    <property type="evidence" value="ECO:0007669"/>
    <property type="project" value="UniProtKB-ARBA"/>
</dbReference>
<gene>
    <name evidence="2" type="ORF">MNBD_GAMMA20-526</name>
</gene>
<dbReference type="Gene3D" id="1.10.287.1080">
    <property type="entry name" value="MazG-like"/>
    <property type="match status" value="2"/>
</dbReference>
<dbReference type="GO" id="GO:0006203">
    <property type="term" value="P:dGTP catabolic process"/>
    <property type="evidence" value="ECO:0007669"/>
    <property type="project" value="TreeGrafter"/>
</dbReference>
<dbReference type="InterPro" id="IPR011551">
    <property type="entry name" value="NTP_PyrPHydrolase_MazG"/>
</dbReference>
<evidence type="ECO:0000313" key="2">
    <source>
        <dbReference type="EMBL" id="VAX02860.1"/>
    </source>
</evidence>
<dbReference type="EC" id="3.6.1.8" evidence="2"/>
<dbReference type="NCBIfam" id="TIGR00444">
    <property type="entry name" value="mazG"/>
    <property type="match status" value="1"/>
</dbReference>
<organism evidence="2">
    <name type="scientific">hydrothermal vent metagenome</name>
    <dbReference type="NCBI Taxonomy" id="652676"/>
    <lineage>
        <taxon>unclassified sequences</taxon>
        <taxon>metagenomes</taxon>
        <taxon>ecological metagenomes</taxon>
    </lineage>
</organism>
<dbReference type="AlphaFoldDB" id="A0A3B1AXE4"/>
<proteinExistence type="predicted"/>
<keyword evidence="2" id="KW-0378">Hydrolase</keyword>
<name>A0A3B1AXE4_9ZZZZ</name>
<dbReference type="CDD" id="cd11529">
    <property type="entry name" value="NTP-PPase_MazG_Cterm"/>
    <property type="match status" value="1"/>
</dbReference>
<dbReference type="GO" id="GO:0046081">
    <property type="term" value="P:dUTP catabolic process"/>
    <property type="evidence" value="ECO:0007669"/>
    <property type="project" value="TreeGrafter"/>
</dbReference>
<reference evidence="2" key="1">
    <citation type="submission" date="2018-06" db="EMBL/GenBank/DDBJ databases">
        <authorList>
            <person name="Zhirakovskaya E."/>
        </authorList>
    </citation>
    <scope>NUCLEOTIDE SEQUENCE</scope>
</reference>
<feature type="domain" description="NTP pyrophosphohydrolase MazG-like" evidence="1">
    <location>
        <begin position="27"/>
        <end position="100"/>
    </location>
</feature>
<dbReference type="FunFam" id="1.10.287.1080:FF:000003">
    <property type="entry name" value="Nucleoside triphosphate pyrophosphohydrolase"/>
    <property type="match status" value="1"/>
</dbReference>
<feature type="domain" description="NTP pyrophosphohydrolase MazG-like" evidence="1">
    <location>
        <begin position="169"/>
        <end position="226"/>
    </location>
</feature>
<dbReference type="InterPro" id="IPR048011">
    <property type="entry name" value="NTP-PPase_MazG-like_C"/>
</dbReference>
<dbReference type="PANTHER" id="PTHR30522:SF0">
    <property type="entry name" value="NUCLEOSIDE TRIPHOSPHATE PYROPHOSPHOHYDROLASE"/>
    <property type="match status" value="1"/>
</dbReference>
<dbReference type="GO" id="GO:0046061">
    <property type="term" value="P:dATP catabolic process"/>
    <property type="evidence" value="ECO:0007669"/>
    <property type="project" value="TreeGrafter"/>
</dbReference>
<dbReference type="SUPFAM" id="SSF101386">
    <property type="entry name" value="all-alpha NTP pyrophosphatases"/>
    <property type="match status" value="2"/>
</dbReference>
<accession>A0A3B1AXE4</accession>